<accession>A0A165Q292</accession>
<evidence type="ECO:0000313" key="1">
    <source>
        <dbReference type="EMBL" id="KZT21817.1"/>
    </source>
</evidence>
<dbReference type="InParanoid" id="A0A165Q292"/>
<dbReference type="AlphaFoldDB" id="A0A165Q292"/>
<dbReference type="Proteomes" id="UP000076761">
    <property type="component" value="Unassembled WGS sequence"/>
</dbReference>
<proteinExistence type="predicted"/>
<organism evidence="1 2">
    <name type="scientific">Neolentinus lepideus HHB14362 ss-1</name>
    <dbReference type="NCBI Taxonomy" id="1314782"/>
    <lineage>
        <taxon>Eukaryota</taxon>
        <taxon>Fungi</taxon>
        <taxon>Dikarya</taxon>
        <taxon>Basidiomycota</taxon>
        <taxon>Agaricomycotina</taxon>
        <taxon>Agaricomycetes</taxon>
        <taxon>Gloeophyllales</taxon>
        <taxon>Gloeophyllaceae</taxon>
        <taxon>Neolentinus</taxon>
    </lineage>
</organism>
<name>A0A165Q292_9AGAM</name>
<gene>
    <name evidence="1" type="ORF">NEOLEDRAFT_1138808</name>
</gene>
<dbReference type="EMBL" id="KV425602">
    <property type="protein sequence ID" value="KZT21817.1"/>
    <property type="molecule type" value="Genomic_DNA"/>
</dbReference>
<keyword evidence="2" id="KW-1185">Reference proteome</keyword>
<reference evidence="1 2" key="1">
    <citation type="journal article" date="2016" name="Mol. Biol. Evol.">
        <title>Comparative Genomics of Early-Diverging Mushroom-Forming Fungi Provides Insights into the Origins of Lignocellulose Decay Capabilities.</title>
        <authorList>
            <person name="Nagy L.G."/>
            <person name="Riley R."/>
            <person name="Tritt A."/>
            <person name="Adam C."/>
            <person name="Daum C."/>
            <person name="Floudas D."/>
            <person name="Sun H."/>
            <person name="Yadav J.S."/>
            <person name="Pangilinan J."/>
            <person name="Larsson K.H."/>
            <person name="Matsuura K."/>
            <person name="Barry K."/>
            <person name="Labutti K."/>
            <person name="Kuo R."/>
            <person name="Ohm R.A."/>
            <person name="Bhattacharya S.S."/>
            <person name="Shirouzu T."/>
            <person name="Yoshinaga Y."/>
            <person name="Martin F.M."/>
            <person name="Grigoriev I.V."/>
            <person name="Hibbett D.S."/>
        </authorList>
    </citation>
    <scope>NUCLEOTIDE SEQUENCE [LARGE SCALE GENOMIC DNA]</scope>
    <source>
        <strain evidence="1 2">HHB14362 ss-1</strain>
    </source>
</reference>
<sequence>MTSNSSLSRVGRSQTLHHSDCAACLIRSAINDPSYTSYLVDSARRYAPECTTCRSLVRRATR</sequence>
<evidence type="ECO:0000313" key="2">
    <source>
        <dbReference type="Proteomes" id="UP000076761"/>
    </source>
</evidence>
<protein>
    <submittedName>
        <fullName evidence="1">Uncharacterized protein</fullName>
    </submittedName>
</protein>